<dbReference type="Proteomes" id="UP001281147">
    <property type="component" value="Unassembled WGS sequence"/>
</dbReference>
<dbReference type="EMBL" id="JAUTXU010000055">
    <property type="protein sequence ID" value="KAK3714489.1"/>
    <property type="molecule type" value="Genomic_DNA"/>
</dbReference>
<name>A0ACC3NCS9_9PEZI</name>
<gene>
    <name evidence="1" type="ORF">LTR37_007795</name>
</gene>
<keyword evidence="2" id="KW-1185">Reference proteome</keyword>
<evidence type="ECO:0000313" key="2">
    <source>
        <dbReference type="Proteomes" id="UP001281147"/>
    </source>
</evidence>
<comment type="caution">
    <text evidence="1">The sequence shown here is derived from an EMBL/GenBank/DDBJ whole genome shotgun (WGS) entry which is preliminary data.</text>
</comment>
<evidence type="ECO:0000313" key="1">
    <source>
        <dbReference type="EMBL" id="KAK3714489.1"/>
    </source>
</evidence>
<proteinExistence type="predicted"/>
<accession>A0ACC3NCS9</accession>
<reference evidence="1" key="1">
    <citation type="submission" date="2023-07" db="EMBL/GenBank/DDBJ databases">
        <title>Black Yeasts Isolated from many extreme environments.</title>
        <authorList>
            <person name="Coleine C."/>
            <person name="Stajich J.E."/>
            <person name="Selbmann L."/>
        </authorList>
    </citation>
    <scope>NUCLEOTIDE SEQUENCE</scope>
    <source>
        <strain evidence="1">CCFEE 5714</strain>
    </source>
</reference>
<protein>
    <submittedName>
        <fullName evidence="1">Uncharacterized protein</fullName>
    </submittedName>
</protein>
<organism evidence="1 2">
    <name type="scientific">Vermiconidia calcicola</name>
    <dbReference type="NCBI Taxonomy" id="1690605"/>
    <lineage>
        <taxon>Eukaryota</taxon>
        <taxon>Fungi</taxon>
        <taxon>Dikarya</taxon>
        <taxon>Ascomycota</taxon>
        <taxon>Pezizomycotina</taxon>
        <taxon>Dothideomycetes</taxon>
        <taxon>Dothideomycetidae</taxon>
        <taxon>Mycosphaerellales</taxon>
        <taxon>Extremaceae</taxon>
        <taxon>Vermiconidia</taxon>
    </lineage>
</organism>
<sequence>MEAEVVAPDARKFLQSAQRAHFQSKQQPQLLYQPRFADGKLITELVSALEAFNLSECWLGLVPSQVGRAASVDLATNAVIKAQSYTARKDVEVQDDCLRSDTQAISALRADLLAADQTSLNDALLAAALLFCCETTLNPKVATVSPHSRGLSAIILLQAKQSSEPSELARGILYFHWKGTFALPVALGESSPFDNQYWLSLEPASHKEADKEVLRLRQLGQKLFIRLPRLIASVRSLRAGPAPGTAVGTAVQLAKDLVVLQDVHAENKVLHRISVVKTSDTAAASIVPFSFQYQDTTTFEAAVYYWQTRTLLNRLCIKLHDLCPLGNDVFDTATLKTENVRMAINIIMSSQYGCAIGVVGGWALCLAFVAVWGAAYDVPELRRGGRPLSLSKVRPCLLSTMIACMEGLRISTKRTWTKLQSCLLVVR</sequence>